<dbReference type="RefSeq" id="WP_169075253.1">
    <property type="nucleotide sequence ID" value="NZ_JABBXH010000003.1"/>
</dbReference>
<accession>A0A7Y0Q6E2</accession>
<gene>
    <name evidence="1" type="ORF">HII17_10130</name>
</gene>
<evidence type="ECO:0000313" key="2">
    <source>
        <dbReference type="Proteomes" id="UP000568664"/>
    </source>
</evidence>
<sequence length="109" mass="11960">MYKLIIGIVFSLVALNVLAKSDPTMPLRAGLASTEGSERQKNSDIVLQSIIKSTTSTNLKAIISGKLVEQGQKLFGYTIVKIDGRSVTLQSEDRARKLTLFTQSVVKYK</sequence>
<name>A0A7Y0Q6E2_9GAMM</name>
<dbReference type="AlphaFoldDB" id="A0A7Y0Q6E2"/>
<reference evidence="1 2" key="1">
    <citation type="submission" date="2020-04" db="EMBL/GenBank/DDBJ databases">
        <title>Thalassotalea sp. M1531, isolated from the surface of marine red alga.</title>
        <authorList>
            <person name="Pang L."/>
            <person name="Lu D.-C."/>
        </authorList>
    </citation>
    <scope>NUCLEOTIDE SEQUENCE [LARGE SCALE GENOMIC DNA]</scope>
    <source>
        <strain evidence="1 2">M1531</strain>
    </source>
</reference>
<evidence type="ECO:0008006" key="3">
    <source>
        <dbReference type="Google" id="ProtNLM"/>
    </source>
</evidence>
<dbReference type="Proteomes" id="UP000568664">
    <property type="component" value="Unassembled WGS sequence"/>
</dbReference>
<keyword evidence="2" id="KW-1185">Reference proteome</keyword>
<proteinExistence type="predicted"/>
<evidence type="ECO:0000313" key="1">
    <source>
        <dbReference type="EMBL" id="NMP31924.1"/>
    </source>
</evidence>
<organism evidence="1 2">
    <name type="scientific">Thalassotalea algicola</name>
    <dbReference type="NCBI Taxonomy" id="2716224"/>
    <lineage>
        <taxon>Bacteria</taxon>
        <taxon>Pseudomonadati</taxon>
        <taxon>Pseudomonadota</taxon>
        <taxon>Gammaproteobacteria</taxon>
        <taxon>Alteromonadales</taxon>
        <taxon>Colwelliaceae</taxon>
        <taxon>Thalassotalea</taxon>
    </lineage>
</organism>
<dbReference type="EMBL" id="JABBXH010000003">
    <property type="protein sequence ID" value="NMP31924.1"/>
    <property type="molecule type" value="Genomic_DNA"/>
</dbReference>
<comment type="caution">
    <text evidence="1">The sequence shown here is derived from an EMBL/GenBank/DDBJ whole genome shotgun (WGS) entry which is preliminary data.</text>
</comment>
<protein>
    <recommendedName>
        <fullName evidence="3">MSHA biogenesis protein MshK</fullName>
    </recommendedName>
</protein>